<evidence type="ECO:0000256" key="9">
    <source>
        <dbReference type="ARBA" id="ARBA00022848"/>
    </source>
</evidence>
<dbReference type="AlphaFoldDB" id="A0A7R8ZPX9"/>
<evidence type="ECO:0000256" key="7">
    <source>
        <dbReference type="ARBA" id="ARBA00022723"/>
    </source>
</evidence>
<evidence type="ECO:0000256" key="6">
    <source>
        <dbReference type="ARBA" id="ARBA00022617"/>
    </source>
</evidence>
<dbReference type="GO" id="GO:0005789">
    <property type="term" value="C:endoplasmic reticulum membrane"/>
    <property type="evidence" value="ECO:0007669"/>
    <property type="project" value="UniProtKB-SubCell"/>
</dbReference>
<dbReference type="EMBL" id="OB664140">
    <property type="protein sequence ID" value="CAD7232030.1"/>
    <property type="molecule type" value="Genomic_DNA"/>
</dbReference>
<comment type="similarity">
    <text evidence="5 15">Belongs to the cytochrome P450 family.</text>
</comment>
<dbReference type="InterPro" id="IPR002401">
    <property type="entry name" value="Cyt_P450_E_grp-I"/>
</dbReference>
<evidence type="ECO:0000256" key="10">
    <source>
        <dbReference type="ARBA" id="ARBA00023002"/>
    </source>
</evidence>
<evidence type="ECO:0000256" key="4">
    <source>
        <dbReference type="ARBA" id="ARBA00004406"/>
    </source>
</evidence>
<dbReference type="GO" id="GO:0008395">
    <property type="term" value="F:steroid hydroxylase activity"/>
    <property type="evidence" value="ECO:0007669"/>
    <property type="project" value="TreeGrafter"/>
</dbReference>
<dbReference type="PANTHER" id="PTHR24300:SF403">
    <property type="entry name" value="CYTOCHROME P450 306A1"/>
    <property type="match status" value="1"/>
</dbReference>
<dbReference type="GO" id="GO:0006082">
    <property type="term" value="P:organic acid metabolic process"/>
    <property type="evidence" value="ECO:0007669"/>
    <property type="project" value="TreeGrafter"/>
</dbReference>
<dbReference type="PROSITE" id="PS00086">
    <property type="entry name" value="CYTOCHROME_P450"/>
    <property type="match status" value="1"/>
</dbReference>
<dbReference type="InterPro" id="IPR050182">
    <property type="entry name" value="Cytochrome_P450_fam2"/>
</dbReference>
<evidence type="ECO:0000256" key="11">
    <source>
        <dbReference type="ARBA" id="ARBA00023004"/>
    </source>
</evidence>
<evidence type="ECO:0000256" key="8">
    <source>
        <dbReference type="ARBA" id="ARBA00022824"/>
    </source>
</evidence>
<accession>A0A7R8ZPX9</accession>
<dbReference type="Pfam" id="PF00067">
    <property type="entry name" value="p450"/>
    <property type="match status" value="1"/>
</dbReference>
<dbReference type="GO" id="GO:0020037">
    <property type="term" value="F:heme binding"/>
    <property type="evidence" value="ECO:0007669"/>
    <property type="project" value="InterPro"/>
</dbReference>
<keyword evidence="10 15" id="KW-0560">Oxidoreductase</keyword>
<dbReference type="SUPFAM" id="SSF48264">
    <property type="entry name" value="Cytochrome P450"/>
    <property type="match status" value="1"/>
</dbReference>
<protein>
    <submittedName>
        <fullName evidence="16">Uncharacterized protein</fullName>
    </submittedName>
</protein>
<reference evidence="16" key="1">
    <citation type="submission" date="2020-11" db="EMBL/GenBank/DDBJ databases">
        <authorList>
            <person name="Tran Van P."/>
        </authorList>
    </citation>
    <scope>NUCLEOTIDE SEQUENCE</scope>
</reference>
<dbReference type="Gene3D" id="1.10.630.10">
    <property type="entry name" value="Cytochrome P450"/>
    <property type="match status" value="1"/>
</dbReference>
<evidence type="ECO:0000256" key="15">
    <source>
        <dbReference type="RuleBase" id="RU000461"/>
    </source>
</evidence>
<dbReference type="InterPro" id="IPR036396">
    <property type="entry name" value="Cyt_P450_sf"/>
</dbReference>
<dbReference type="GO" id="GO:0016712">
    <property type="term" value="F:oxidoreductase activity, acting on paired donors, with incorporation or reduction of molecular oxygen, reduced flavin or flavoprotein as one donor, and incorporation of one atom of oxygen"/>
    <property type="evidence" value="ECO:0007669"/>
    <property type="project" value="TreeGrafter"/>
</dbReference>
<evidence type="ECO:0000313" key="16">
    <source>
        <dbReference type="EMBL" id="CAD7232030.1"/>
    </source>
</evidence>
<keyword evidence="13" id="KW-0472">Membrane</keyword>
<dbReference type="PRINTS" id="PR00463">
    <property type="entry name" value="EP450I"/>
</dbReference>
<evidence type="ECO:0000256" key="12">
    <source>
        <dbReference type="ARBA" id="ARBA00023033"/>
    </source>
</evidence>
<feature type="binding site" description="axial binding residue" evidence="14">
    <location>
        <position position="471"/>
    </location>
    <ligand>
        <name>heme</name>
        <dbReference type="ChEBI" id="CHEBI:30413"/>
    </ligand>
    <ligandPart>
        <name>Fe</name>
        <dbReference type="ChEBI" id="CHEBI:18248"/>
    </ligandPart>
</feature>
<gene>
    <name evidence="16" type="ORF">CTOB1V02_LOCUS9871</name>
</gene>
<sequence>MSRAMCQTDGSEQSEVSSREVQPEADSSEFSTFPDKKADFTSASSASTSASAVLIRTHVVLKVERLKLNQTCILCTGPSGLPLFGYMFSIKPGREIVSVSVPQGLYQIVFHNPDDILDICNRPEAIPRPSSSTLMEVAADGKENVGLITSHGKIWQENRRFTMRTLRDFGFGKSDLDHLILGDVKAMIEIMEKKQGQPVDLDFHLNVAIVNTLWRMVGNQSFDYDDPKLLQFFHCLEETLDAVAIAGVVNLRRGLMPFTIGGWRLKKAVVKMQKEFRGFERLILHHKQSRDSDFNRDYVDAYLSEIEGSSQDSKIINEEQLLYNIRHLFIAGSETTSTTIRWALLFLVEHPEVQSKVHEEIDRVIGRDRYVSLEDRGKLNYTEAMIMEVLRLSNVAPLGVIHSCVNDFEFKGYLIPAGSIIVPNQYSIHMNPKYWPNPRKFDPTRFLDENGKTKTSRIPGFLPFGLGKRQCLGEALAKMVPENSIQLDSWMKMAKQRLPEFPASYLSVWENDSALEKHWPKWNYSDRLRTKSYRQLTIQLLQDLCCDLFIINSLLTLESDA</sequence>
<dbReference type="GO" id="GO:0006805">
    <property type="term" value="P:xenobiotic metabolic process"/>
    <property type="evidence" value="ECO:0007669"/>
    <property type="project" value="TreeGrafter"/>
</dbReference>
<keyword evidence="9" id="KW-0492">Microsome</keyword>
<name>A0A7R8ZPX9_9CRUS</name>
<evidence type="ECO:0000256" key="2">
    <source>
        <dbReference type="ARBA" id="ARBA00003690"/>
    </source>
</evidence>
<evidence type="ECO:0000256" key="3">
    <source>
        <dbReference type="ARBA" id="ARBA00004174"/>
    </source>
</evidence>
<dbReference type="GO" id="GO:0005506">
    <property type="term" value="F:iron ion binding"/>
    <property type="evidence" value="ECO:0007669"/>
    <property type="project" value="InterPro"/>
</dbReference>
<dbReference type="FunFam" id="1.10.630.10:FF:000238">
    <property type="entry name" value="Cytochrome P450 2A6"/>
    <property type="match status" value="1"/>
</dbReference>
<keyword evidence="11 14" id="KW-0408">Iron</keyword>
<proteinExistence type="inferred from homology"/>
<keyword evidence="6 14" id="KW-0349">Heme</keyword>
<dbReference type="PANTHER" id="PTHR24300">
    <property type="entry name" value="CYTOCHROME P450 508A4-RELATED"/>
    <property type="match status" value="1"/>
</dbReference>
<keyword evidence="7 14" id="KW-0479">Metal-binding</keyword>
<dbReference type="InterPro" id="IPR017972">
    <property type="entry name" value="Cyt_P450_CS"/>
</dbReference>
<evidence type="ECO:0000256" key="1">
    <source>
        <dbReference type="ARBA" id="ARBA00001971"/>
    </source>
</evidence>
<evidence type="ECO:0000256" key="13">
    <source>
        <dbReference type="ARBA" id="ARBA00023136"/>
    </source>
</evidence>
<keyword evidence="8" id="KW-0256">Endoplasmic reticulum</keyword>
<dbReference type="InterPro" id="IPR001128">
    <property type="entry name" value="Cyt_P450"/>
</dbReference>
<organism evidence="16">
    <name type="scientific">Cyprideis torosa</name>
    <dbReference type="NCBI Taxonomy" id="163714"/>
    <lineage>
        <taxon>Eukaryota</taxon>
        <taxon>Metazoa</taxon>
        <taxon>Ecdysozoa</taxon>
        <taxon>Arthropoda</taxon>
        <taxon>Crustacea</taxon>
        <taxon>Oligostraca</taxon>
        <taxon>Ostracoda</taxon>
        <taxon>Podocopa</taxon>
        <taxon>Podocopida</taxon>
        <taxon>Cytherocopina</taxon>
        <taxon>Cytheroidea</taxon>
        <taxon>Cytherideidae</taxon>
        <taxon>Cyprideis</taxon>
    </lineage>
</organism>
<comment type="function">
    <text evidence="2">May be involved in the metabolism of insect hormones and in the breakdown of synthetic insecticides.</text>
</comment>
<comment type="subcellular location">
    <subcellularLocation>
        <location evidence="4">Endoplasmic reticulum membrane</location>
        <topology evidence="4">Peripheral membrane protein</topology>
    </subcellularLocation>
    <subcellularLocation>
        <location evidence="3">Microsome membrane</location>
        <topology evidence="3">Peripheral membrane protein</topology>
    </subcellularLocation>
</comment>
<keyword evidence="12 15" id="KW-0503">Monooxygenase</keyword>
<dbReference type="OrthoDB" id="3934656at2759"/>
<evidence type="ECO:0000256" key="14">
    <source>
        <dbReference type="PIRSR" id="PIRSR602401-1"/>
    </source>
</evidence>
<comment type="cofactor">
    <cofactor evidence="1 14">
        <name>heme</name>
        <dbReference type="ChEBI" id="CHEBI:30413"/>
    </cofactor>
</comment>
<dbReference type="PRINTS" id="PR00385">
    <property type="entry name" value="P450"/>
</dbReference>
<evidence type="ECO:0000256" key="5">
    <source>
        <dbReference type="ARBA" id="ARBA00010617"/>
    </source>
</evidence>